<keyword evidence="1 2" id="KW-0597">Phosphoprotein</keyword>
<name>I0KC62_9BACT</name>
<protein>
    <submittedName>
        <fullName evidence="5">Two component transcriptional regulator, LytTR family</fullName>
    </submittedName>
</protein>
<dbReference type="Pfam" id="PF00072">
    <property type="entry name" value="Response_reg"/>
    <property type="match status" value="1"/>
</dbReference>
<sequence length="253" mass="29006">MTMNVPERMHILIVEDEPILAMDLSDSLEAEGYCVIGVANNGRKALELFQSQPVDLVICDIRIKGDWDGIETIRQLTAERPVPVVYLTALNDRDTLERAKQTYPAAFLTKPCQLPSLRTAVELAIHNATLRATPTPAERDGGGREALLQINNYFYIKQNYQFVRFDMNDLLYLEADNTHTKLVTATRKYILRLTLSNILERISQPWLVRIHRSYAININSVESFNDVEVSIGQQLLPLSRSCKDDFMRRFSYR</sequence>
<dbReference type="RefSeq" id="WP_015332814.1">
    <property type="nucleotide sequence ID" value="NC_020054.1"/>
</dbReference>
<feature type="domain" description="HTH LytTR-type" evidence="4">
    <location>
        <begin position="154"/>
        <end position="223"/>
    </location>
</feature>
<organism evidence="5 6">
    <name type="scientific">Fibrella aestuarina BUZ 2</name>
    <dbReference type="NCBI Taxonomy" id="1166018"/>
    <lineage>
        <taxon>Bacteria</taxon>
        <taxon>Pseudomonadati</taxon>
        <taxon>Bacteroidota</taxon>
        <taxon>Cytophagia</taxon>
        <taxon>Cytophagales</taxon>
        <taxon>Spirosomataceae</taxon>
        <taxon>Fibrella</taxon>
    </lineage>
</organism>
<feature type="modified residue" description="4-aspartylphosphate" evidence="2">
    <location>
        <position position="60"/>
    </location>
</feature>
<dbReference type="KEGG" id="fae:FAES_3708"/>
<dbReference type="PANTHER" id="PTHR44591">
    <property type="entry name" value="STRESS RESPONSE REGULATOR PROTEIN 1"/>
    <property type="match status" value="1"/>
</dbReference>
<dbReference type="InterPro" id="IPR001789">
    <property type="entry name" value="Sig_transdc_resp-reg_receiver"/>
</dbReference>
<dbReference type="PROSITE" id="PS50110">
    <property type="entry name" value="RESPONSE_REGULATORY"/>
    <property type="match status" value="1"/>
</dbReference>
<dbReference type="Pfam" id="PF04397">
    <property type="entry name" value="LytTR"/>
    <property type="match status" value="1"/>
</dbReference>
<dbReference type="GO" id="GO:0000160">
    <property type="term" value="P:phosphorelay signal transduction system"/>
    <property type="evidence" value="ECO:0007669"/>
    <property type="project" value="InterPro"/>
</dbReference>
<dbReference type="PANTHER" id="PTHR44591:SF18">
    <property type="entry name" value="REGULATORY PROTEIN"/>
    <property type="match status" value="1"/>
</dbReference>
<dbReference type="SUPFAM" id="SSF52172">
    <property type="entry name" value="CheY-like"/>
    <property type="match status" value="1"/>
</dbReference>
<dbReference type="STRING" id="1166018.FAES_3708"/>
<dbReference type="AlphaFoldDB" id="I0KC62"/>
<keyword evidence="6" id="KW-1185">Reference proteome</keyword>
<dbReference type="CDD" id="cd17534">
    <property type="entry name" value="REC_DC-like"/>
    <property type="match status" value="1"/>
</dbReference>
<reference evidence="5 6" key="1">
    <citation type="journal article" date="2012" name="J. Bacteriol.">
        <title>Genome Sequence of Fibrella aestuarina BUZ 2T, a Filamentous Marine Bacterium.</title>
        <authorList>
            <person name="Filippini M."/>
            <person name="Qi W."/>
            <person name="Blom J."/>
            <person name="Goesmann A."/>
            <person name="Smits T.H."/>
            <person name="Bagheri H.C."/>
        </authorList>
    </citation>
    <scope>NUCLEOTIDE SEQUENCE [LARGE SCALE GENOMIC DNA]</scope>
    <source>
        <strain evidence="6">BUZ 2T</strain>
    </source>
</reference>
<evidence type="ECO:0000313" key="5">
    <source>
        <dbReference type="EMBL" id="CCH01715.1"/>
    </source>
</evidence>
<dbReference type="InterPro" id="IPR050595">
    <property type="entry name" value="Bact_response_regulator"/>
</dbReference>
<dbReference type="InterPro" id="IPR011006">
    <property type="entry name" value="CheY-like_superfamily"/>
</dbReference>
<dbReference type="GO" id="GO:0003677">
    <property type="term" value="F:DNA binding"/>
    <property type="evidence" value="ECO:0007669"/>
    <property type="project" value="InterPro"/>
</dbReference>
<dbReference type="PROSITE" id="PS50930">
    <property type="entry name" value="HTH_LYTTR"/>
    <property type="match status" value="1"/>
</dbReference>
<accession>I0KC62</accession>
<feature type="domain" description="Response regulatory" evidence="3">
    <location>
        <begin position="10"/>
        <end position="125"/>
    </location>
</feature>
<dbReference type="Gene3D" id="3.40.50.2300">
    <property type="match status" value="1"/>
</dbReference>
<dbReference type="HOGENOM" id="CLU_000445_14_1_10"/>
<dbReference type="eggNOG" id="COG3279">
    <property type="taxonomic scope" value="Bacteria"/>
</dbReference>
<evidence type="ECO:0000259" key="3">
    <source>
        <dbReference type="PROSITE" id="PS50110"/>
    </source>
</evidence>
<evidence type="ECO:0000313" key="6">
    <source>
        <dbReference type="Proteomes" id="UP000011058"/>
    </source>
</evidence>
<dbReference type="InterPro" id="IPR007492">
    <property type="entry name" value="LytTR_DNA-bd_dom"/>
</dbReference>
<gene>
    <name evidence="5" type="ORF">FAES_3708</name>
</gene>
<dbReference type="Gene3D" id="2.40.50.1020">
    <property type="entry name" value="LytTr DNA-binding domain"/>
    <property type="match status" value="1"/>
</dbReference>
<evidence type="ECO:0000256" key="2">
    <source>
        <dbReference type="PROSITE-ProRule" id="PRU00169"/>
    </source>
</evidence>
<dbReference type="SMART" id="SM00448">
    <property type="entry name" value="REC"/>
    <property type="match status" value="1"/>
</dbReference>
<evidence type="ECO:0000259" key="4">
    <source>
        <dbReference type="PROSITE" id="PS50930"/>
    </source>
</evidence>
<proteinExistence type="predicted"/>
<dbReference type="SMART" id="SM00850">
    <property type="entry name" value="LytTR"/>
    <property type="match status" value="1"/>
</dbReference>
<dbReference type="Proteomes" id="UP000011058">
    <property type="component" value="Chromosome"/>
</dbReference>
<evidence type="ECO:0000256" key="1">
    <source>
        <dbReference type="ARBA" id="ARBA00022553"/>
    </source>
</evidence>
<dbReference type="EMBL" id="HE796683">
    <property type="protein sequence ID" value="CCH01715.1"/>
    <property type="molecule type" value="Genomic_DNA"/>
</dbReference>